<dbReference type="GO" id="GO:0003676">
    <property type="term" value="F:nucleic acid binding"/>
    <property type="evidence" value="ECO:0007669"/>
    <property type="project" value="InterPro"/>
</dbReference>
<dbReference type="Gene3D" id="3.40.50.150">
    <property type="entry name" value="Vaccinia Virus protein VP39"/>
    <property type="match status" value="1"/>
</dbReference>
<proteinExistence type="predicted"/>
<evidence type="ECO:0000256" key="1">
    <source>
        <dbReference type="ARBA" id="ARBA00022603"/>
    </source>
</evidence>
<evidence type="ECO:0000313" key="4">
    <source>
        <dbReference type="EMBL" id="EGC16358.1"/>
    </source>
</evidence>
<evidence type="ECO:0000259" key="3">
    <source>
        <dbReference type="Pfam" id="PF05175"/>
    </source>
</evidence>
<dbReference type="PANTHER" id="PTHR18895:SF74">
    <property type="entry name" value="MTRF1L RELEASE FACTOR GLUTAMINE METHYLTRANSFERASE"/>
    <property type="match status" value="1"/>
</dbReference>
<dbReference type="InterPro" id="IPR007848">
    <property type="entry name" value="Small_mtfrase_dom"/>
</dbReference>
<dbReference type="AlphaFoldDB" id="F0F258"/>
<protein>
    <submittedName>
        <fullName evidence="4">Methyltransferase small domain protein</fullName>
    </submittedName>
</protein>
<name>F0F258_9NEIS</name>
<evidence type="ECO:0000256" key="2">
    <source>
        <dbReference type="ARBA" id="ARBA00022691"/>
    </source>
</evidence>
<dbReference type="PANTHER" id="PTHR18895">
    <property type="entry name" value="HEMK METHYLTRANSFERASE"/>
    <property type="match status" value="1"/>
</dbReference>
<dbReference type="EMBL" id="AEWV01000042">
    <property type="protein sequence ID" value="EGC16358.1"/>
    <property type="molecule type" value="Genomic_DNA"/>
</dbReference>
<dbReference type="Pfam" id="PF05175">
    <property type="entry name" value="MTS"/>
    <property type="match status" value="1"/>
</dbReference>
<feature type="domain" description="Methyltransferase small" evidence="3">
    <location>
        <begin position="185"/>
        <end position="306"/>
    </location>
</feature>
<keyword evidence="1 4" id="KW-0489">Methyltransferase</keyword>
<dbReference type="STRING" id="888741.HMPREF9098_2193"/>
<keyword evidence="5" id="KW-1185">Reference proteome</keyword>
<dbReference type="InterPro" id="IPR002052">
    <property type="entry name" value="DNA_methylase_N6_adenine_CS"/>
</dbReference>
<dbReference type="CDD" id="cd02440">
    <property type="entry name" value="AdoMet_MTases"/>
    <property type="match status" value="1"/>
</dbReference>
<organism evidence="4 5">
    <name type="scientific">Kingella denitrificans ATCC 33394</name>
    <dbReference type="NCBI Taxonomy" id="888741"/>
    <lineage>
        <taxon>Bacteria</taxon>
        <taxon>Pseudomonadati</taxon>
        <taxon>Pseudomonadota</taxon>
        <taxon>Betaproteobacteria</taxon>
        <taxon>Neisseriales</taxon>
        <taxon>Neisseriaceae</taxon>
        <taxon>Kingella</taxon>
    </lineage>
</organism>
<accession>F0F258</accession>
<dbReference type="GO" id="GO:0032259">
    <property type="term" value="P:methylation"/>
    <property type="evidence" value="ECO:0007669"/>
    <property type="project" value="UniProtKB-KW"/>
</dbReference>
<sequence>MEHTVFLGQQAWQYRNESQQKPPRQLQSTAQLNAAQLLQAAREGIATVWTGDFYQAKQLLAALKKRTAPKHKPCADPREAFHKYRLAQSQHSRLANMLLLPVNADYRIDLPRAPDVQAALQAVYGTASDTPFLLPLNQLLGFIGAYEWQKKGVWMDALQANIHVPFGVFSPIRGEYVELVRQAAAQSQARTAMDIGTGSGVLAAMLAKHSAACITATDNNPRAVACATDNIARLGLSSRVRVQMQDLFANESADLIVCNPPWLPARPTSAIETALYDPDHAMLHALLHNAGRHLNDGGELWIVMSDLAEHLGLRAADDLQNWFAQTGWRVKSSLHTTPRHAKAQNTHDPLAFARGRETTTLYCLERA</sequence>
<reference evidence="4 5" key="1">
    <citation type="submission" date="2011-01" db="EMBL/GenBank/DDBJ databases">
        <authorList>
            <person name="Muzny D."/>
            <person name="Qin X."/>
            <person name="Deng J."/>
            <person name="Jiang H."/>
            <person name="Liu Y."/>
            <person name="Qu J."/>
            <person name="Song X.-Z."/>
            <person name="Zhang L."/>
            <person name="Thornton R."/>
            <person name="Coyle M."/>
            <person name="Francisco L."/>
            <person name="Jackson L."/>
            <person name="Javaid M."/>
            <person name="Korchina V."/>
            <person name="Kovar C."/>
            <person name="Mata R."/>
            <person name="Mathew T."/>
            <person name="Ngo R."/>
            <person name="Nguyen L."/>
            <person name="Nguyen N."/>
            <person name="Okwuonu G."/>
            <person name="Ongeri F."/>
            <person name="Pham C."/>
            <person name="Simmons D."/>
            <person name="Wilczek-Boney K."/>
            <person name="Hale W."/>
            <person name="Jakkamsetti A."/>
            <person name="Pham P."/>
            <person name="Ruth R."/>
            <person name="San Lucas F."/>
            <person name="Warren J."/>
            <person name="Zhang J."/>
            <person name="Zhao Z."/>
            <person name="Zhou C."/>
            <person name="Zhu D."/>
            <person name="Lee S."/>
            <person name="Bess C."/>
            <person name="Blankenburg K."/>
            <person name="Forbes L."/>
            <person name="Fu Q."/>
            <person name="Gubbala S."/>
            <person name="Hirani K."/>
            <person name="Jayaseelan J.C."/>
            <person name="Lara F."/>
            <person name="Munidasa M."/>
            <person name="Palculict T."/>
            <person name="Patil S."/>
            <person name="Pu L.-L."/>
            <person name="Saada N."/>
            <person name="Tang L."/>
            <person name="Weissenberger G."/>
            <person name="Zhu Y."/>
            <person name="Hemphill L."/>
            <person name="Shang Y."/>
            <person name="Youmans B."/>
            <person name="Ayvaz T."/>
            <person name="Ross M."/>
            <person name="Santibanez J."/>
            <person name="Aqrawi P."/>
            <person name="Gross S."/>
            <person name="Joshi V."/>
            <person name="Fowler G."/>
            <person name="Nazareth L."/>
            <person name="Reid J."/>
            <person name="Worley K."/>
            <person name="Petrosino J."/>
            <person name="Highlander S."/>
            <person name="Gibbs R."/>
        </authorList>
    </citation>
    <scope>NUCLEOTIDE SEQUENCE [LARGE SCALE GENOMIC DNA]</scope>
    <source>
        <strain evidence="4 5">ATCC 33394</strain>
    </source>
</reference>
<dbReference type="SUPFAM" id="SSF53335">
    <property type="entry name" value="S-adenosyl-L-methionine-dependent methyltransferases"/>
    <property type="match status" value="1"/>
</dbReference>
<keyword evidence="4" id="KW-0808">Transferase</keyword>
<keyword evidence="2" id="KW-0949">S-adenosyl-L-methionine</keyword>
<evidence type="ECO:0000313" key="5">
    <source>
        <dbReference type="Proteomes" id="UP000004088"/>
    </source>
</evidence>
<dbReference type="InterPro" id="IPR029063">
    <property type="entry name" value="SAM-dependent_MTases_sf"/>
</dbReference>
<dbReference type="InterPro" id="IPR050320">
    <property type="entry name" value="N5-glutamine_MTase"/>
</dbReference>
<dbReference type="Proteomes" id="UP000004088">
    <property type="component" value="Unassembled WGS sequence"/>
</dbReference>
<comment type="caution">
    <text evidence="4">The sequence shown here is derived from an EMBL/GenBank/DDBJ whole genome shotgun (WGS) entry which is preliminary data.</text>
</comment>
<gene>
    <name evidence="4" type="ORF">HMPREF9098_2193</name>
</gene>
<dbReference type="RefSeq" id="WP_003784355.1">
    <property type="nucleotide sequence ID" value="NZ_GL870929.1"/>
</dbReference>
<dbReference type="HOGENOM" id="CLU_046655_1_0_4"/>
<dbReference type="GO" id="GO:0036009">
    <property type="term" value="F:protein-glutamine N-methyltransferase activity"/>
    <property type="evidence" value="ECO:0007669"/>
    <property type="project" value="TreeGrafter"/>
</dbReference>
<dbReference type="PROSITE" id="PS00092">
    <property type="entry name" value="N6_MTASE"/>
    <property type="match status" value="1"/>
</dbReference>